<dbReference type="PROSITE" id="PS50011">
    <property type="entry name" value="PROTEIN_KINASE_DOM"/>
    <property type="match status" value="1"/>
</dbReference>
<evidence type="ECO:0000259" key="15">
    <source>
        <dbReference type="PROSITE" id="PS50011"/>
    </source>
</evidence>
<feature type="compositionally biased region" description="Low complexity" evidence="14">
    <location>
        <begin position="1311"/>
        <end position="1324"/>
    </location>
</feature>
<dbReference type="InterPro" id="IPR016024">
    <property type="entry name" value="ARM-type_fold"/>
</dbReference>
<evidence type="ECO:0000313" key="17">
    <source>
        <dbReference type="Proteomes" id="UP001347796"/>
    </source>
</evidence>
<dbReference type="GO" id="GO:0007224">
    <property type="term" value="P:smoothened signaling pathway"/>
    <property type="evidence" value="ECO:0007669"/>
    <property type="project" value="TreeGrafter"/>
</dbReference>
<feature type="domain" description="Protein kinase" evidence="15">
    <location>
        <begin position="4"/>
        <end position="254"/>
    </location>
</feature>
<evidence type="ECO:0000256" key="10">
    <source>
        <dbReference type="ARBA" id="ARBA00047899"/>
    </source>
</evidence>
<dbReference type="InterPro" id="IPR008271">
    <property type="entry name" value="Ser/Thr_kinase_AS"/>
</dbReference>
<evidence type="ECO:0000256" key="5">
    <source>
        <dbReference type="ARBA" id="ARBA00022679"/>
    </source>
</evidence>
<dbReference type="EC" id="2.7.11.1" evidence="2"/>
<comment type="catalytic activity">
    <reaction evidence="10">
        <text>L-threonyl-[protein] + ATP = O-phospho-L-threonyl-[protein] + ADP + H(+)</text>
        <dbReference type="Rhea" id="RHEA:46608"/>
        <dbReference type="Rhea" id="RHEA-COMP:11060"/>
        <dbReference type="Rhea" id="RHEA-COMP:11605"/>
        <dbReference type="ChEBI" id="CHEBI:15378"/>
        <dbReference type="ChEBI" id="CHEBI:30013"/>
        <dbReference type="ChEBI" id="CHEBI:30616"/>
        <dbReference type="ChEBI" id="CHEBI:61977"/>
        <dbReference type="ChEBI" id="CHEBI:456216"/>
        <dbReference type="EC" id="2.7.11.1"/>
    </reaction>
</comment>
<dbReference type="SUPFAM" id="SSF56112">
    <property type="entry name" value="Protein kinase-like (PK-like)"/>
    <property type="match status" value="1"/>
</dbReference>
<evidence type="ECO:0000256" key="13">
    <source>
        <dbReference type="PROSITE-ProRule" id="PRU10141"/>
    </source>
</evidence>
<feature type="compositionally biased region" description="Basic and acidic residues" evidence="14">
    <location>
        <begin position="369"/>
        <end position="391"/>
    </location>
</feature>
<accession>A0AAN8K8A8</accession>
<keyword evidence="8 13" id="KW-0067">ATP-binding</keyword>
<keyword evidence="9" id="KW-0206">Cytoskeleton</keyword>
<gene>
    <name evidence="16" type="ORF">SNE40_003650</name>
</gene>
<dbReference type="Pfam" id="PF00069">
    <property type="entry name" value="Pkinase"/>
    <property type="match status" value="1"/>
</dbReference>
<sequence length="1351" mass="150258">MDNYHVLEIIGEGSFGKVYSGRKKYTGQIVALKFIPKVGKSEKELRSLRREIEIMRGLHHENIIEMLDSFETNKEVVVVTDYAEGELFQILEDDGNLPEEQVKTIACQLVSALFYLHSHRILHRDMKPQNILLGKGGVVKLCDFGFARAMSFNTLVLTSIKGTPLYMSPELVEEKPYDHTADLWALGCIMYELFTGTPPFYTNSIFQLVNMIIKDPVKWPKNMSPAFKSFLQGLLNKNPKQRLAWPQLLHHPFVAEGVKVCDEDATLPSPFTQPLTASLILEKEKQSQMKTHAPGASKILAKARKKALEEENKKNQNKEITACPEAWTNDKQNGIEPMPVHPDRPHSEQWANTGSSKDPPEPQAVEPTPRPDRISKDYHKEYPSIEIEGRRTIKKTPAPNSTPPKNNMENVKLDGECAEGEEVDSDDEWQELIDTTDQDGDPDTALLLLQDESFINKLLTRYNTSKAQVLDGMLEGAARLRSLLRIITNLVTIKCEVSKVTSFTKAMGLPGELIKTLVDLLDSRSKVKQQPWCQQIMIDLVIALNGYFAGEIGWCDQIDKDVLNEYYTAMKQFMNLVSNLLYQQIDEDLRLREQTYLCVLYITEVMERDKLNLADDYFSNLGVKQTITLDTLLSCTQPDSSSIKRLAELVEGNMEMAEDRFGRLMEMAVSCICSLVALPLKGKLGLEGKRKIALFLGDKLASGEIKDTANNFLMLLRHPPNCNNVLKIIYSCCQVSGKLCTYISSTPQHMESLIGILMGQVEVADMEVNTVIETVLHILSTIIIQIQSLPPVLSEAAGMMVTFFLDSTIASHTAAGALLFSQMVFCGVSVEVQPEDMLQACLSVFTDIAEICVRCPFDYGILDGLLLLLCELLSQADVPVAQLYIESGIWGTLWHRIAQALRVNNPETNMPVHDIETDGQITHQGFNPPDWNFVSPQGVMAVLQMAVTVFTKETYQCIPNLAASDSVVMLTLVHLIHKDFLAVMSKCLNEDGVEVTVEMILEVTQLCCFPFAVDTNEELLAEIQHCLYTSHILPRLLHASSQYLHHDLLETPLGLIARLVLGNVIFVEQFAKAVQDFKCIPFLCKAIETSNTLSVICDTISICSHLVRTSPAHLPLVMSVFQGHKGDYEPLVTLLTHNSSAVKSRTCSLLGNVMKHDAKMYSVLKQREKIFHSLIACLKDPDSNVRKGASYAVGNASYHSGELYTRLKPAIPLLVTLLRDPVTKTKTNASSACGNLGMHSPALSVEIKKAKMIPHLLDVACNDISPVVQISSLLALRSLCQQSELKKEMVSLNSVAKLSNLTAANTPRPGTASSRPPSAMSRPTSAMSINSVHISGNVSSHCNKLIKFLQS</sequence>
<evidence type="ECO:0000256" key="3">
    <source>
        <dbReference type="ARBA" id="ARBA00022490"/>
    </source>
</evidence>
<dbReference type="FunFam" id="3.30.200.20:FF:000042">
    <property type="entry name" value="Aurora kinase A"/>
    <property type="match status" value="1"/>
</dbReference>
<dbReference type="Proteomes" id="UP001347796">
    <property type="component" value="Unassembled WGS sequence"/>
</dbReference>
<dbReference type="PANTHER" id="PTHR22983">
    <property type="entry name" value="PROTEIN KINASE RELATED"/>
    <property type="match status" value="1"/>
</dbReference>
<keyword evidence="7" id="KW-0418">Kinase</keyword>
<dbReference type="InterPro" id="IPR011989">
    <property type="entry name" value="ARM-like"/>
</dbReference>
<dbReference type="InterPro" id="IPR011009">
    <property type="entry name" value="Kinase-like_dom_sf"/>
</dbReference>
<proteinExistence type="predicted"/>
<dbReference type="EMBL" id="JAZGQO010000002">
    <property type="protein sequence ID" value="KAK6192112.1"/>
    <property type="molecule type" value="Genomic_DNA"/>
</dbReference>
<dbReference type="GO" id="GO:0005856">
    <property type="term" value="C:cytoskeleton"/>
    <property type="evidence" value="ECO:0007669"/>
    <property type="project" value="UniProtKB-SubCell"/>
</dbReference>
<keyword evidence="6 13" id="KW-0547">Nucleotide-binding</keyword>
<evidence type="ECO:0000256" key="7">
    <source>
        <dbReference type="ARBA" id="ARBA00022777"/>
    </source>
</evidence>
<dbReference type="Gene3D" id="1.25.10.10">
    <property type="entry name" value="Leucine-rich Repeat Variant"/>
    <property type="match status" value="2"/>
</dbReference>
<evidence type="ECO:0000256" key="12">
    <source>
        <dbReference type="ARBA" id="ARBA00075375"/>
    </source>
</evidence>
<dbReference type="GO" id="GO:0005524">
    <property type="term" value="F:ATP binding"/>
    <property type="evidence" value="ECO:0007669"/>
    <property type="project" value="UniProtKB-UniRule"/>
</dbReference>
<dbReference type="GO" id="GO:0004674">
    <property type="term" value="F:protein serine/threonine kinase activity"/>
    <property type="evidence" value="ECO:0007669"/>
    <property type="project" value="UniProtKB-KW"/>
</dbReference>
<evidence type="ECO:0000256" key="2">
    <source>
        <dbReference type="ARBA" id="ARBA00012513"/>
    </source>
</evidence>
<comment type="catalytic activity">
    <reaction evidence="11">
        <text>L-seryl-[protein] + ATP = O-phospho-L-seryl-[protein] + ADP + H(+)</text>
        <dbReference type="Rhea" id="RHEA:17989"/>
        <dbReference type="Rhea" id="RHEA-COMP:9863"/>
        <dbReference type="Rhea" id="RHEA-COMP:11604"/>
        <dbReference type="ChEBI" id="CHEBI:15378"/>
        <dbReference type="ChEBI" id="CHEBI:29999"/>
        <dbReference type="ChEBI" id="CHEBI:30616"/>
        <dbReference type="ChEBI" id="CHEBI:83421"/>
        <dbReference type="ChEBI" id="CHEBI:456216"/>
        <dbReference type="EC" id="2.7.11.1"/>
    </reaction>
</comment>
<comment type="subcellular location">
    <subcellularLocation>
        <location evidence="1">Cytoplasm</location>
        <location evidence="1">Cytoskeleton</location>
    </subcellularLocation>
</comment>
<dbReference type="InterPro" id="IPR000719">
    <property type="entry name" value="Prot_kinase_dom"/>
</dbReference>
<feature type="region of interest" description="Disordered" evidence="14">
    <location>
        <begin position="302"/>
        <end position="410"/>
    </location>
</feature>
<evidence type="ECO:0000256" key="6">
    <source>
        <dbReference type="ARBA" id="ARBA00022741"/>
    </source>
</evidence>
<name>A0AAN8K8A8_PATCE</name>
<dbReference type="Gene3D" id="1.10.510.10">
    <property type="entry name" value="Transferase(Phosphotransferase) domain 1"/>
    <property type="match status" value="1"/>
</dbReference>
<dbReference type="SUPFAM" id="SSF48371">
    <property type="entry name" value="ARM repeat"/>
    <property type="match status" value="2"/>
</dbReference>
<evidence type="ECO:0000256" key="11">
    <source>
        <dbReference type="ARBA" id="ARBA00048679"/>
    </source>
</evidence>
<dbReference type="CDD" id="cd14002">
    <property type="entry name" value="STKc_STK36"/>
    <property type="match status" value="1"/>
</dbReference>
<evidence type="ECO:0000256" key="9">
    <source>
        <dbReference type="ARBA" id="ARBA00023212"/>
    </source>
</evidence>
<organism evidence="16 17">
    <name type="scientific">Patella caerulea</name>
    <name type="common">Rayed Mediterranean limpet</name>
    <dbReference type="NCBI Taxonomy" id="87958"/>
    <lineage>
        <taxon>Eukaryota</taxon>
        <taxon>Metazoa</taxon>
        <taxon>Spiralia</taxon>
        <taxon>Lophotrochozoa</taxon>
        <taxon>Mollusca</taxon>
        <taxon>Gastropoda</taxon>
        <taxon>Patellogastropoda</taxon>
        <taxon>Patelloidea</taxon>
        <taxon>Patellidae</taxon>
        <taxon>Patella</taxon>
    </lineage>
</organism>
<dbReference type="FunFam" id="1.10.510.10:FF:000292">
    <property type="entry name" value="Serine/threonine-protein kinase 36"/>
    <property type="match status" value="1"/>
</dbReference>
<evidence type="ECO:0000313" key="16">
    <source>
        <dbReference type="EMBL" id="KAK6192112.1"/>
    </source>
</evidence>
<evidence type="ECO:0000256" key="8">
    <source>
        <dbReference type="ARBA" id="ARBA00022840"/>
    </source>
</evidence>
<reference evidence="16 17" key="1">
    <citation type="submission" date="2024-01" db="EMBL/GenBank/DDBJ databases">
        <title>The genome of the rayed Mediterranean limpet Patella caerulea (Linnaeus, 1758).</title>
        <authorList>
            <person name="Anh-Thu Weber A."/>
            <person name="Halstead-Nussloch G."/>
        </authorList>
    </citation>
    <scope>NUCLEOTIDE SEQUENCE [LARGE SCALE GENOMIC DNA]</scope>
    <source>
        <strain evidence="16">AATW-2023a</strain>
        <tissue evidence="16">Whole specimen</tissue>
    </source>
</reference>
<dbReference type="PANTHER" id="PTHR22983:SF6">
    <property type="entry name" value="SERINE_THREONINE-PROTEIN KINASE 36"/>
    <property type="match status" value="1"/>
</dbReference>
<evidence type="ECO:0000256" key="4">
    <source>
        <dbReference type="ARBA" id="ARBA00022527"/>
    </source>
</evidence>
<keyword evidence="4" id="KW-0723">Serine/threonine-protein kinase</keyword>
<dbReference type="GO" id="GO:0005737">
    <property type="term" value="C:cytoplasm"/>
    <property type="evidence" value="ECO:0007669"/>
    <property type="project" value="UniProtKB-ARBA"/>
</dbReference>
<evidence type="ECO:0000256" key="14">
    <source>
        <dbReference type="SAM" id="MobiDB-lite"/>
    </source>
</evidence>
<keyword evidence="17" id="KW-1185">Reference proteome</keyword>
<keyword evidence="3" id="KW-0963">Cytoplasm</keyword>
<dbReference type="InterPro" id="IPR017441">
    <property type="entry name" value="Protein_kinase_ATP_BS"/>
</dbReference>
<evidence type="ECO:0000256" key="1">
    <source>
        <dbReference type="ARBA" id="ARBA00004245"/>
    </source>
</evidence>
<keyword evidence="5" id="KW-0808">Transferase</keyword>
<dbReference type="PROSITE" id="PS00108">
    <property type="entry name" value="PROTEIN_KINASE_ST"/>
    <property type="match status" value="1"/>
</dbReference>
<protein>
    <recommendedName>
        <fullName evidence="2">non-specific serine/threonine protein kinase</fullName>
        <ecNumber evidence="2">2.7.11.1</ecNumber>
    </recommendedName>
    <alternativeName>
        <fullName evidence="12">Fused homolog</fullName>
    </alternativeName>
</protein>
<dbReference type="PROSITE" id="PS00107">
    <property type="entry name" value="PROTEIN_KINASE_ATP"/>
    <property type="match status" value="1"/>
</dbReference>
<feature type="region of interest" description="Disordered" evidence="14">
    <location>
        <begin position="1303"/>
        <end position="1324"/>
    </location>
</feature>
<dbReference type="SMART" id="SM00220">
    <property type="entry name" value="S_TKc"/>
    <property type="match status" value="1"/>
</dbReference>
<feature type="compositionally biased region" description="Basic and acidic residues" evidence="14">
    <location>
        <begin position="306"/>
        <end position="317"/>
    </location>
</feature>
<feature type="binding site" evidence="13">
    <location>
        <position position="33"/>
    </location>
    <ligand>
        <name>ATP</name>
        <dbReference type="ChEBI" id="CHEBI:30616"/>
    </ligand>
</feature>
<comment type="caution">
    <text evidence="16">The sequence shown here is derived from an EMBL/GenBank/DDBJ whole genome shotgun (WGS) entry which is preliminary data.</text>
</comment>